<dbReference type="PROSITE" id="PS51296">
    <property type="entry name" value="RIESKE"/>
    <property type="match status" value="1"/>
</dbReference>
<dbReference type="Gene3D" id="3.30.9.10">
    <property type="entry name" value="D-Amino Acid Oxidase, subunit A, domain 2"/>
    <property type="match status" value="1"/>
</dbReference>
<keyword evidence="4" id="KW-0411">Iron-sulfur</keyword>
<dbReference type="Proteomes" id="UP000018144">
    <property type="component" value="Unassembled WGS sequence"/>
</dbReference>
<dbReference type="GO" id="GO:0046872">
    <property type="term" value="F:metal ion binding"/>
    <property type="evidence" value="ECO:0007669"/>
    <property type="project" value="UniProtKB-KW"/>
</dbReference>
<keyword evidence="1" id="KW-0001">2Fe-2S</keyword>
<dbReference type="GO" id="GO:0051537">
    <property type="term" value="F:2 iron, 2 sulfur cluster binding"/>
    <property type="evidence" value="ECO:0007669"/>
    <property type="project" value="UniProtKB-KW"/>
</dbReference>
<accession>U4LHS3</accession>
<proteinExistence type="predicted"/>
<evidence type="ECO:0000256" key="4">
    <source>
        <dbReference type="ARBA" id="ARBA00023014"/>
    </source>
</evidence>
<dbReference type="STRING" id="1076935.U4LHS3"/>
<dbReference type="Pfam" id="PF01266">
    <property type="entry name" value="DAO"/>
    <property type="match status" value="1"/>
</dbReference>
<dbReference type="InterPro" id="IPR006076">
    <property type="entry name" value="FAD-dep_OxRdtase"/>
</dbReference>
<evidence type="ECO:0000256" key="2">
    <source>
        <dbReference type="ARBA" id="ARBA00022723"/>
    </source>
</evidence>
<organism evidence="6 7">
    <name type="scientific">Pyronema omphalodes (strain CBS 100304)</name>
    <name type="common">Pyronema confluens</name>
    <dbReference type="NCBI Taxonomy" id="1076935"/>
    <lineage>
        <taxon>Eukaryota</taxon>
        <taxon>Fungi</taxon>
        <taxon>Dikarya</taxon>
        <taxon>Ascomycota</taxon>
        <taxon>Pezizomycotina</taxon>
        <taxon>Pezizomycetes</taxon>
        <taxon>Pezizales</taxon>
        <taxon>Pyronemataceae</taxon>
        <taxon>Pyronema</taxon>
    </lineage>
</organism>
<protein>
    <submittedName>
        <fullName evidence="6">Similar to Putative Rieske 2Fe-2S iron-sulfur protein yhfW acc. no. O07622</fullName>
    </submittedName>
</protein>
<dbReference type="OrthoDB" id="429143at2759"/>
<dbReference type="InterPro" id="IPR036922">
    <property type="entry name" value="Rieske_2Fe-2S_sf"/>
</dbReference>
<dbReference type="SUPFAM" id="SSF50022">
    <property type="entry name" value="ISP domain"/>
    <property type="match status" value="1"/>
</dbReference>
<evidence type="ECO:0000313" key="7">
    <source>
        <dbReference type="Proteomes" id="UP000018144"/>
    </source>
</evidence>
<reference evidence="6 7" key="1">
    <citation type="journal article" date="2013" name="PLoS Genet.">
        <title>The genome and development-dependent transcriptomes of Pyronema confluens: a window into fungal evolution.</title>
        <authorList>
            <person name="Traeger S."/>
            <person name="Altegoer F."/>
            <person name="Freitag M."/>
            <person name="Gabaldon T."/>
            <person name="Kempken F."/>
            <person name="Kumar A."/>
            <person name="Marcet-Houben M."/>
            <person name="Poggeler S."/>
            <person name="Stajich J.E."/>
            <person name="Nowrousian M."/>
        </authorList>
    </citation>
    <scope>NUCLEOTIDE SEQUENCE [LARGE SCALE GENOMIC DNA]</scope>
    <source>
        <strain evidence="7">CBS 100304</strain>
        <tissue evidence="6">Vegetative mycelium</tissue>
    </source>
</reference>
<dbReference type="GO" id="GO:0005737">
    <property type="term" value="C:cytoplasm"/>
    <property type="evidence" value="ECO:0007669"/>
    <property type="project" value="TreeGrafter"/>
</dbReference>
<keyword evidence="3" id="KW-0408">Iron</keyword>
<gene>
    <name evidence="6" type="ORF">PCON_02809</name>
</gene>
<name>U4LHS3_PYROM</name>
<keyword evidence="7" id="KW-1185">Reference proteome</keyword>
<dbReference type="InterPro" id="IPR017941">
    <property type="entry name" value="Rieske_2Fe-2S"/>
</dbReference>
<evidence type="ECO:0000256" key="1">
    <source>
        <dbReference type="ARBA" id="ARBA00022714"/>
    </source>
</evidence>
<dbReference type="Pfam" id="PF00355">
    <property type="entry name" value="Rieske"/>
    <property type="match status" value="1"/>
</dbReference>
<dbReference type="Gene3D" id="3.50.50.60">
    <property type="entry name" value="FAD/NAD(P)-binding domain"/>
    <property type="match status" value="1"/>
</dbReference>
<evidence type="ECO:0000313" key="6">
    <source>
        <dbReference type="EMBL" id="CCX16213.1"/>
    </source>
</evidence>
<dbReference type="EMBL" id="HF936373">
    <property type="protein sequence ID" value="CCX16213.1"/>
    <property type="molecule type" value="Genomic_DNA"/>
</dbReference>
<keyword evidence="2" id="KW-0479">Metal-binding</keyword>
<evidence type="ECO:0000259" key="5">
    <source>
        <dbReference type="PROSITE" id="PS51296"/>
    </source>
</evidence>
<evidence type="ECO:0000256" key="3">
    <source>
        <dbReference type="ARBA" id="ARBA00023004"/>
    </source>
</evidence>
<dbReference type="AlphaFoldDB" id="U4LHS3"/>
<dbReference type="PANTHER" id="PTHR13847:SF281">
    <property type="entry name" value="FAD DEPENDENT OXIDOREDUCTASE DOMAIN-CONTAINING PROTEIN"/>
    <property type="match status" value="1"/>
</dbReference>
<sequence>MFTTKVLRRSSALRFLTASRRPILSNSKLISAAVIDSAKHKQRTLATATMASGTGSVIVPAMEHSTEEDYGMNRTSGYKQPVWVSTEPYSNFPKFPKLAGDVKADVIVVGGGIAGISVAYECVKKGVSVALIEARDTLSGETGRTSGHLASSLDDRYYNLIKTFGEEGAKQAFDSHQYALERIGEIAAAEGIECEYRHLPASIIVEVPDTDASYSKKNDLGQESEALHKLGIDHTYTPHGKIGAAYTGAILSFKKQATFHPTKYLNGLLKVLQEKYGSHFQAYAQTRMNTYKDTGDSVIVTTEGKHTLEGKHMVMATNVPMQKIEVIAKQAYYRTYCIAMKAPKGAYEDVCLYDNGDPYVYVRKTAHPDKNYEYIIVGGEDHKVGQETPEGYGKHYQHLEAWTRKHYPFVEETEYRWSGQIVEPNDHIAYIGKNTGSDKNVYISTGDSGNGLTHGVIAGKLLTDLMMGLENKWSKLYDPSRKPKTNTITEDIKENLNQNAQYARWIKTDVNDIEDIPRCAGAVMHGGLSKLGKPIAVYKDGDGNVVKFSAVCPHAKGIVAWNSTEMSWDCPVHGSRFDGLTGKCVMGPAIHGLAAENEAGEKAQEGESG</sequence>
<dbReference type="Gene3D" id="2.102.10.10">
    <property type="entry name" value="Rieske [2Fe-2S] iron-sulphur domain"/>
    <property type="match status" value="1"/>
</dbReference>
<dbReference type="eggNOG" id="ENOG502QV7F">
    <property type="taxonomic scope" value="Eukaryota"/>
</dbReference>
<dbReference type="OMA" id="WDCPVHG"/>
<dbReference type="InterPro" id="IPR036188">
    <property type="entry name" value="FAD/NAD-bd_sf"/>
</dbReference>
<dbReference type="SUPFAM" id="SSF51905">
    <property type="entry name" value="FAD/NAD(P)-binding domain"/>
    <property type="match status" value="1"/>
</dbReference>
<dbReference type="PANTHER" id="PTHR13847">
    <property type="entry name" value="SARCOSINE DEHYDROGENASE-RELATED"/>
    <property type="match status" value="1"/>
</dbReference>
<feature type="domain" description="Rieske" evidence="5">
    <location>
        <begin position="516"/>
        <end position="595"/>
    </location>
</feature>